<sequence>MAEVIERAGVTRGTVQRWITTGKLRSVKRGHLRGVRREWLDEVRSR</sequence>
<dbReference type="SUPFAM" id="SSF46955">
    <property type="entry name" value="Putative DNA-binding domain"/>
    <property type="match status" value="1"/>
</dbReference>
<organism evidence="1 2">
    <name type="scientific">Mycobacteroides abscessus subsp. abscessus</name>
    <dbReference type="NCBI Taxonomy" id="1185650"/>
    <lineage>
        <taxon>Bacteria</taxon>
        <taxon>Bacillati</taxon>
        <taxon>Actinomycetota</taxon>
        <taxon>Actinomycetes</taxon>
        <taxon>Mycobacteriales</taxon>
        <taxon>Mycobacteriaceae</taxon>
        <taxon>Mycobacteroides</taxon>
        <taxon>Mycobacteroides abscessus</taxon>
    </lineage>
</organism>
<comment type="caution">
    <text evidence="1">The sequence shown here is derived from an EMBL/GenBank/DDBJ whole genome shotgun (WGS) entry which is preliminary data.</text>
</comment>
<reference evidence="1 2" key="1">
    <citation type="submission" date="2016-11" db="EMBL/GenBank/DDBJ databases">
        <authorList>
            <consortium name="Pathogen Informatics"/>
        </authorList>
    </citation>
    <scope>NUCLEOTIDE SEQUENCE [LARGE SCALE GENOMIC DNA]</scope>
    <source>
        <strain evidence="1 2">104</strain>
    </source>
</reference>
<dbReference type="InterPro" id="IPR009061">
    <property type="entry name" value="DNA-bd_dom_put_sf"/>
</dbReference>
<dbReference type="Proteomes" id="UP000185210">
    <property type="component" value="Unassembled WGS sequence"/>
</dbReference>
<proteinExistence type="predicted"/>
<dbReference type="AlphaFoldDB" id="A0AB38D2X6"/>
<gene>
    <name evidence="1" type="ORF">SAMEA2070301_03964</name>
</gene>
<protein>
    <submittedName>
        <fullName evidence="1">DNA binding domain, excisionase family</fullName>
    </submittedName>
</protein>
<dbReference type="EMBL" id="FSHM01000006">
    <property type="protein sequence ID" value="SIB52941.1"/>
    <property type="molecule type" value="Genomic_DNA"/>
</dbReference>
<evidence type="ECO:0000313" key="2">
    <source>
        <dbReference type="Proteomes" id="UP000185210"/>
    </source>
</evidence>
<accession>A0AB38D2X6</accession>
<evidence type="ECO:0000313" key="1">
    <source>
        <dbReference type="EMBL" id="SIB52941.1"/>
    </source>
</evidence>
<name>A0AB38D2X6_9MYCO</name>